<comment type="caution">
    <text evidence="4">The sequence shown here is derived from an EMBL/GenBank/DDBJ whole genome shotgun (WGS) entry which is preliminary data.</text>
</comment>
<reference evidence="5" key="1">
    <citation type="journal article" date="2017" name="Plant J.">
        <title>The pomegranate (Punica granatum L.) genome and the genomics of punicalagin biosynthesis.</title>
        <authorList>
            <person name="Qin G."/>
            <person name="Xu C."/>
            <person name="Ming R."/>
            <person name="Tang H."/>
            <person name="Guyot R."/>
            <person name="Kramer E.M."/>
            <person name="Hu Y."/>
            <person name="Yi X."/>
            <person name="Qi Y."/>
            <person name="Xu X."/>
            <person name="Gao Z."/>
            <person name="Pan H."/>
            <person name="Jian J."/>
            <person name="Tian Y."/>
            <person name="Yue Z."/>
            <person name="Xu Y."/>
        </authorList>
    </citation>
    <scope>NUCLEOTIDE SEQUENCE [LARGE SCALE GENOMIC DNA]</scope>
    <source>
        <strain evidence="5">cv. Dabenzi</strain>
    </source>
</reference>
<keyword evidence="2" id="KW-0217">Developmental protein</keyword>
<dbReference type="Pfam" id="PF02519">
    <property type="entry name" value="Auxin_inducible"/>
    <property type="match status" value="1"/>
</dbReference>
<protein>
    <submittedName>
        <fullName evidence="4">Uncharacterized protein</fullName>
    </submittedName>
</protein>
<dbReference type="GO" id="GO:0009733">
    <property type="term" value="P:response to auxin"/>
    <property type="evidence" value="ECO:0007669"/>
    <property type="project" value="InterPro"/>
</dbReference>
<gene>
    <name evidence="4" type="ORF">CDL15_Pgr001987</name>
</gene>
<evidence type="ECO:0000313" key="4">
    <source>
        <dbReference type="EMBL" id="OWM82413.1"/>
    </source>
</evidence>
<dbReference type="EMBL" id="MTKT01002011">
    <property type="protein sequence ID" value="OWM82413.1"/>
    <property type="molecule type" value="Genomic_DNA"/>
</dbReference>
<sequence>MKFTGPLAFVVSMSQIFVEGNEEDVSEKVTLLDYPPFQALLDLARDDYRFTASSKLCIPCDESMFIEVVRCAGSPQERRVFLYL</sequence>
<name>A0A218XBU3_PUNGR</name>
<evidence type="ECO:0000256" key="2">
    <source>
        <dbReference type="ARBA" id="ARBA00022473"/>
    </source>
</evidence>
<comment type="similarity">
    <text evidence="1">Belongs to the ARG7 family.</text>
</comment>
<organism evidence="4 5">
    <name type="scientific">Punica granatum</name>
    <name type="common">Pomegranate</name>
    <dbReference type="NCBI Taxonomy" id="22663"/>
    <lineage>
        <taxon>Eukaryota</taxon>
        <taxon>Viridiplantae</taxon>
        <taxon>Streptophyta</taxon>
        <taxon>Embryophyta</taxon>
        <taxon>Tracheophyta</taxon>
        <taxon>Spermatophyta</taxon>
        <taxon>Magnoliopsida</taxon>
        <taxon>eudicotyledons</taxon>
        <taxon>Gunneridae</taxon>
        <taxon>Pentapetalae</taxon>
        <taxon>rosids</taxon>
        <taxon>malvids</taxon>
        <taxon>Myrtales</taxon>
        <taxon>Lythraceae</taxon>
        <taxon>Punica</taxon>
    </lineage>
</organism>
<proteinExistence type="inferred from homology"/>
<keyword evidence="3" id="KW-0341">Growth regulation</keyword>
<evidence type="ECO:0000256" key="3">
    <source>
        <dbReference type="ARBA" id="ARBA00022604"/>
    </source>
</evidence>
<evidence type="ECO:0000313" key="5">
    <source>
        <dbReference type="Proteomes" id="UP000197138"/>
    </source>
</evidence>
<dbReference type="Proteomes" id="UP000197138">
    <property type="component" value="Unassembled WGS sequence"/>
</dbReference>
<dbReference type="InterPro" id="IPR003676">
    <property type="entry name" value="SAUR_fam"/>
</dbReference>
<evidence type="ECO:0000256" key="1">
    <source>
        <dbReference type="ARBA" id="ARBA00006974"/>
    </source>
</evidence>
<accession>A0A218XBU3</accession>
<dbReference type="AlphaFoldDB" id="A0A218XBU3"/>